<reference evidence="6 7" key="1">
    <citation type="submission" date="2022-03" db="EMBL/GenBank/DDBJ databases">
        <title>Novel taxa within the pig intestine.</title>
        <authorList>
            <person name="Wylensek D."/>
            <person name="Bishof K."/>
            <person name="Afrizal A."/>
            <person name="Clavel T."/>
        </authorList>
    </citation>
    <scope>NUCLEOTIDE SEQUENCE [LARGE SCALE GENOMIC DNA]</scope>
    <source>
        <strain evidence="6 7">CLA-KB-P133</strain>
    </source>
</reference>
<evidence type="ECO:0000256" key="2">
    <source>
        <dbReference type="ARBA" id="ARBA00022741"/>
    </source>
</evidence>
<dbReference type="InterPro" id="IPR005479">
    <property type="entry name" value="CPAse_ATP-bd"/>
</dbReference>
<dbReference type="Pfam" id="PF02786">
    <property type="entry name" value="CPSase_L_D2"/>
    <property type="match status" value="1"/>
</dbReference>
<gene>
    <name evidence="6" type="ORF">MOZ60_08300</name>
</gene>
<dbReference type="GO" id="GO:0005524">
    <property type="term" value="F:ATP binding"/>
    <property type="evidence" value="ECO:0007669"/>
    <property type="project" value="UniProtKB-UniRule"/>
</dbReference>
<keyword evidence="3 4" id="KW-0067">ATP-binding</keyword>
<organism evidence="6 7">
    <name type="scientific">Grylomicrobium aquisgranensis</name>
    <dbReference type="NCBI Taxonomy" id="2926318"/>
    <lineage>
        <taxon>Bacteria</taxon>
        <taxon>Bacillati</taxon>
        <taxon>Bacillota</taxon>
        <taxon>Erysipelotrichia</taxon>
        <taxon>Erysipelotrichales</taxon>
        <taxon>Erysipelotrichaceae</taxon>
        <taxon>Grylomicrobium</taxon>
    </lineage>
</organism>
<keyword evidence="7" id="KW-1185">Reference proteome</keyword>
<protein>
    <submittedName>
        <fullName evidence="6">ATP-grasp domain-containing protein</fullName>
    </submittedName>
</protein>
<name>A0AB35U7J8_9FIRM</name>
<evidence type="ECO:0000256" key="4">
    <source>
        <dbReference type="PROSITE-ProRule" id="PRU00409"/>
    </source>
</evidence>
<evidence type="ECO:0000313" key="6">
    <source>
        <dbReference type="EMBL" id="MDX8420091.1"/>
    </source>
</evidence>
<dbReference type="EMBL" id="JALBUR010000021">
    <property type="protein sequence ID" value="MDX8420091.1"/>
    <property type="molecule type" value="Genomic_DNA"/>
</dbReference>
<evidence type="ECO:0000256" key="1">
    <source>
        <dbReference type="ARBA" id="ARBA00022598"/>
    </source>
</evidence>
<dbReference type="InterPro" id="IPR052032">
    <property type="entry name" value="ATP-dep_AA_Ligase"/>
</dbReference>
<dbReference type="Gene3D" id="3.30.1490.20">
    <property type="entry name" value="ATP-grasp fold, A domain"/>
    <property type="match status" value="1"/>
</dbReference>
<proteinExistence type="predicted"/>
<dbReference type="AlphaFoldDB" id="A0AB35U7J8"/>
<evidence type="ECO:0000313" key="7">
    <source>
        <dbReference type="Proteomes" id="UP001286174"/>
    </source>
</evidence>
<dbReference type="Gene3D" id="3.40.50.20">
    <property type="match status" value="1"/>
</dbReference>
<keyword evidence="1" id="KW-0436">Ligase</keyword>
<evidence type="ECO:0000259" key="5">
    <source>
        <dbReference type="PROSITE" id="PS50975"/>
    </source>
</evidence>
<dbReference type="PANTHER" id="PTHR43585:SF2">
    <property type="entry name" value="ATP-GRASP ENZYME FSQD"/>
    <property type="match status" value="1"/>
</dbReference>
<dbReference type="Proteomes" id="UP001286174">
    <property type="component" value="Unassembled WGS sequence"/>
</dbReference>
<dbReference type="PROSITE" id="PS50975">
    <property type="entry name" value="ATP_GRASP"/>
    <property type="match status" value="1"/>
</dbReference>
<accession>A0AB35U7J8</accession>
<evidence type="ECO:0000256" key="3">
    <source>
        <dbReference type="ARBA" id="ARBA00022840"/>
    </source>
</evidence>
<dbReference type="SUPFAM" id="SSF56059">
    <property type="entry name" value="Glutathione synthetase ATP-binding domain-like"/>
    <property type="match status" value="1"/>
</dbReference>
<dbReference type="InterPro" id="IPR013815">
    <property type="entry name" value="ATP_grasp_subdomain_1"/>
</dbReference>
<comment type="caution">
    <text evidence="6">The sequence shown here is derived from an EMBL/GenBank/DDBJ whole genome shotgun (WGS) entry which is preliminary data.</text>
</comment>
<dbReference type="Gene3D" id="3.30.470.20">
    <property type="entry name" value="ATP-grasp fold, B domain"/>
    <property type="match status" value="1"/>
</dbReference>
<keyword evidence="2 4" id="KW-0547">Nucleotide-binding</keyword>
<dbReference type="GO" id="GO:0046872">
    <property type="term" value="F:metal ion binding"/>
    <property type="evidence" value="ECO:0007669"/>
    <property type="project" value="InterPro"/>
</dbReference>
<dbReference type="GO" id="GO:0016874">
    <property type="term" value="F:ligase activity"/>
    <property type="evidence" value="ECO:0007669"/>
    <property type="project" value="UniProtKB-KW"/>
</dbReference>
<sequence length="407" mass="47398">MRNFVFISPNFPKTYYQFPKAWKQIGGTSLCIGEDPYDSLSQEMKDSMDEYYQVSSMQDYDQMYRAVAWFAHKHGRIDWLESNNEFWLEQDAHLREDFNINTGDKTKDVMRYKLKSNMKKYYQEAGVPCARWHLVSTPEAGKNFIKEVGYPVIVKPDDGVGANGTWKISSDKELEDFYRQNLKVQYIMEEYVPGYIVSFDGITDQDGNIIFKTSHTFPEPIMDVVNESDECCYWSERVIPDDLDDMGTRVIKAFNIRGRFFHTEYFRLTEDKPGLGKKGGLVGLEVNMRPPGGYTPDMMNFANDINVYNIYANMCMYNHGLYQTDRPYYCVYVGKRDRLKYANSDAAVFRRYGSNICMHERMPGILGSAMGDDMYIARFKTIDDVKKFISFVYEKVRPEQAETEAAE</sequence>
<feature type="domain" description="ATP-grasp" evidence="5">
    <location>
        <begin position="119"/>
        <end position="316"/>
    </location>
</feature>
<dbReference type="InterPro" id="IPR011761">
    <property type="entry name" value="ATP-grasp"/>
</dbReference>
<dbReference type="PANTHER" id="PTHR43585">
    <property type="entry name" value="FUMIPYRROLE BIOSYNTHESIS PROTEIN C"/>
    <property type="match status" value="1"/>
</dbReference>